<protein>
    <submittedName>
        <fullName evidence="1">Uncharacterized protein</fullName>
    </submittedName>
</protein>
<reference evidence="1 2" key="1">
    <citation type="submission" date="2018-02" db="EMBL/GenBank/DDBJ databases">
        <title>Fusarium culmorum secondary metabolites in fungal-bacterial-plant interactions.</title>
        <authorList>
            <person name="Schmidt R."/>
        </authorList>
    </citation>
    <scope>NUCLEOTIDE SEQUENCE [LARGE SCALE GENOMIC DNA]</scope>
    <source>
        <strain evidence="1 2">PV</strain>
    </source>
</reference>
<comment type="caution">
    <text evidence="1">The sequence shown here is derived from an EMBL/GenBank/DDBJ whole genome shotgun (WGS) entry which is preliminary data.</text>
</comment>
<dbReference type="Proteomes" id="UP000241587">
    <property type="component" value="Unassembled WGS sequence"/>
</dbReference>
<gene>
    <name evidence="1" type="ORF">FCULG_00006425</name>
</gene>
<name>A0A2T4GW04_FUSCU</name>
<dbReference type="AlphaFoldDB" id="A0A2T4GW04"/>
<organism evidence="1 2">
    <name type="scientific">Fusarium culmorum</name>
    <dbReference type="NCBI Taxonomy" id="5516"/>
    <lineage>
        <taxon>Eukaryota</taxon>
        <taxon>Fungi</taxon>
        <taxon>Dikarya</taxon>
        <taxon>Ascomycota</taxon>
        <taxon>Pezizomycotina</taxon>
        <taxon>Sordariomycetes</taxon>
        <taxon>Hypocreomycetidae</taxon>
        <taxon>Hypocreales</taxon>
        <taxon>Nectriaceae</taxon>
        <taxon>Fusarium</taxon>
    </lineage>
</organism>
<accession>A0A2T4GW04</accession>
<sequence length="175" mass="18647">MMNLRVLIARVSFVRVTFDTSGSGVPVNILGILEPAVPDQVGGLGNLGDGGGEILDGRGIGCRRVFSGIVRHKSSSLRPSSGFRNGSLENAGGIAGDSGVEVGFSSGRSRLLGLHGAALTIGSNAAPMVQRETKRILKINDSNGRSVYGKRVYERKRWREEKKKTLIGIKEQTTL</sequence>
<proteinExistence type="predicted"/>
<dbReference type="EMBL" id="PVEM01000006">
    <property type="protein sequence ID" value="PTD07736.1"/>
    <property type="molecule type" value="Genomic_DNA"/>
</dbReference>
<evidence type="ECO:0000313" key="2">
    <source>
        <dbReference type="Proteomes" id="UP000241587"/>
    </source>
</evidence>
<keyword evidence="2" id="KW-1185">Reference proteome</keyword>
<evidence type="ECO:0000313" key="1">
    <source>
        <dbReference type="EMBL" id="PTD07736.1"/>
    </source>
</evidence>